<dbReference type="Proteomes" id="UP000821837">
    <property type="component" value="Chromosome 1"/>
</dbReference>
<reference evidence="3" key="2">
    <citation type="submission" date="2021-09" db="EMBL/GenBank/DDBJ databases">
        <authorList>
            <person name="Jia N."/>
            <person name="Wang J."/>
            <person name="Shi W."/>
            <person name="Du L."/>
            <person name="Sun Y."/>
            <person name="Zhan W."/>
            <person name="Jiang J."/>
            <person name="Wang Q."/>
            <person name="Zhang B."/>
            <person name="Ji P."/>
            <person name="Sakyi L.B."/>
            <person name="Cui X."/>
            <person name="Yuan T."/>
            <person name="Jiang B."/>
            <person name="Yang W."/>
            <person name="Lam T.T.-Y."/>
            <person name="Chang Q."/>
            <person name="Ding S."/>
            <person name="Wang X."/>
            <person name="Zhu J."/>
            <person name="Ruan X."/>
            <person name="Zhao L."/>
            <person name="Wei J."/>
            <person name="Que T."/>
            <person name="Du C."/>
            <person name="Cheng J."/>
            <person name="Dai P."/>
            <person name="Han X."/>
            <person name="Huang E."/>
            <person name="Gao Y."/>
            <person name="Liu J."/>
            <person name="Shao H."/>
            <person name="Ye R."/>
            <person name="Li L."/>
            <person name="Wei W."/>
            <person name="Wang X."/>
            <person name="Wang C."/>
            <person name="Huo Q."/>
            <person name="Li W."/>
            <person name="Guo W."/>
            <person name="Chen H."/>
            <person name="Chen S."/>
            <person name="Zhou L."/>
            <person name="Zhou L."/>
            <person name="Ni X."/>
            <person name="Tian J."/>
            <person name="Zhou Y."/>
            <person name="Sheng Y."/>
            <person name="Liu T."/>
            <person name="Pan Y."/>
            <person name="Xia L."/>
            <person name="Li J."/>
            <person name="Zhao F."/>
            <person name="Cao W."/>
        </authorList>
    </citation>
    <scope>NUCLEOTIDE SEQUENCE</scope>
    <source>
        <strain evidence="3">Rsan-2018</strain>
        <tissue evidence="3">Larvae</tissue>
    </source>
</reference>
<evidence type="ECO:0000256" key="1">
    <source>
        <dbReference type="SAM" id="MobiDB-lite"/>
    </source>
</evidence>
<feature type="region of interest" description="Disordered" evidence="1">
    <location>
        <begin position="44"/>
        <end position="65"/>
    </location>
</feature>
<keyword evidence="2" id="KW-0812">Transmembrane</keyword>
<name>A0A9D4T8U0_RHISA</name>
<keyword evidence="2" id="KW-0472">Membrane</keyword>
<protein>
    <submittedName>
        <fullName evidence="3">Uncharacterized protein</fullName>
    </submittedName>
</protein>
<gene>
    <name evidence="3" type="ORF">HPB52_006113</name>
</gene>
<evidence type="ECO:0000313" key="3">
    <source>
        <dbReference type="EMBL" id="KAH7982607.1"/>
    </source>
</evidence>
<evidence type="ECO:0000313" key="4">
    <source>
        <dbReference type="Proteomes" id="UP000821837"/>
    </source>
</evidence>
<keyword evidence="2" id="KW-1133">Transmembrane helix</keyword>
<keyword evidence="4" id="KW-1185">Reference proteome</keyword>
<dbReference type="EMBL" id="JABSTV010001245">
    <property type="protein sequence ID" value="KAH7982607.1"/>
    <property type="molecule type" value="Genomic_DNA"/>
</dbReference>
<accession>A0A9D4T8U0</accession>
<sequence>MSVCISDDTSAAVTEARESSSIRSSFGQHHIHFKNERCTFTELSSHTGEAEVAGSSQPPARLPLRSEEYDRTPDGVLGRRLERTHRAEQEHRNTEVLLDGSVLLRSGNTQIRINPLRAAWDSWYDQNRHYTTLCLRVLRYCAPVLLVTLAVLGVIFWMATHGFRYAMLMPSPRVKASV</sequence>
<dbReference type="AlphaFoldDB" id="A0A9D4T8U0"/>
<reference evidence="3" key="1">
    <citation type="journal article" date="2020" name="Cell">
        <title>Large-Scale Comparative Analyses of Tick Genomes Elucidate Their Genetic Diversity and Vector Capacities.</title>
        <authorList>
            <consortium name="Tick Genome and Microbiome Consortium (TIGMIC)"/>
            <person name="Jia N."/>
            <person name="Wang J."/>
            <person name="Shi W."/>
            <person name="Du L."/>
            <person name="Sun Y."/>
            <person name="Zhan W."/>
            <person name="Jiang J.F."/>
            <person name="Wang Q."/>
            <person name="Zhang B."/>
            <person name="Ji P."/>
            <person name="Bell-Sakyi L."/>
            <person name="Cui X.M."/>
            <person name="Yuan T.T."/>
            <person name="Jiang B.G."/>
            <person name="Yang W.F."/>
            <person name="Lam T.T."/>
            <person name="Chang Q.C."/>
            <person name="Ding S.J."/>
            <person name="Wang X.J."/>
            <person name="Zhu J.G."/>
            <person name="Ruan X.D."/>
            <person name="Zhao L."/>
            <person name="Wei J.T."/>
            <person name="Ye R.Z."/>
            <person name="Que T.C."/>
            <person name="Du C.H."/>
            <person name="Zhou Y.H."/>
            <person name="Cheng J.X."/>
            <person name="Dai P.F."/>
            <person name="Guo W.B."/>
            <person name="Han X.H."/>
            <person name="Huang E.J."/>
            <person name="Li L.F."/>
            <person name="Wei W."/>
            <person name="Gao Y.C."/>
            <person name="Liu J.Z."/>
            <person name="Shao H.Z."/>
            <person name="Wang X."/>
            <person name="Wang C.C."/>
            <person name="Yang T.C."/>
            <person name="Huo Q.B."/>
            <person name="Li W."/>
            <person name="Chen H.Y."/>
            <person name="Chen S.E."/>
            <person name="Zhou L.G."/>
            <person name="Ni X.B."/>
            <person name="Tian J.H."/>
            <person name="Sheng Y."/>
            <person name="Liu T."/>
            <person name="Pan Y.S."/>
            <person name="Xia L.Y."/>
            <person name="Li J."/>
            <person name="Zhao F."/>
            <person name="Cao W.C."/>
        </authorList>
    </citation>
    <scope>NUCLEOTIDE SEQUENCE</scope>
    <source>
        <strain evidence="3">Rsan-2018</strain>
    </source>
</reference>
<comment type="caution">
    <text evidence="3">The sequence shown here is derived from an EMBL/GenBank/DDBJ whole genome shotgun (WGS) entry which is preliminary data.</text>
</comment>
<organism evidence="3 4">
    <name type="scientific">Rhipicephalus sanguineus</name>
    <name type="common">Brown dog tick</name>
    <name type="synonym">Ixodes sanguineus</name>
    <dbReference type="NCBI Taxonomy" id="34632"/>
    <lineage>
        <taxon>Eukaryota</taxon>
        <taxon>Metazoa</taxon>
        <taxon>Ecdysozoa</taxon>
        <taxon>Arthropoda</taxon>
        <taxon>Chelicerata</taxon>
        <taxon>Arachnida</taxon>
        <taxon>Acari</taxon>
        <taxon>Parasitiformes</taxon>
        <taxon>Ixodida</taxon>
        <taxon>Ixodoidea</taxon>
        <taxon>Ixodidae</taxon>
        <taxon>Rhipicephalinae</taxon>
        <taxon>Rhipicephalus</taxon>
        <taxon>Rhipicephalus</taxon>
    </lineage>
</organism>
<proteinExistence type="predicted"/>
<evidence type="ECO:0000256" key="2">
    <source>
        <dbReference type="SAM" id="Phobius"/>
    </source>
</evidence>
<feature type="transmembrane region" description="Helical" evidence="2">
    <location>
        <begin position="137"/>
        <end position="159"/>
    </location>
</feature>